<keyword evidence="2" id="KW-1185">Reference proteome</keyword>
<dbReference type="HOGENOM" id="CLU_1746420_0_0_9"/>
<dbReference type="KEGG" id="csr:Cspa_c26680"/>
<accession>M1MJD3</accession>
<name>M1MJD3_9CLOT</name>
<dbReference type="Proteomes" id="UP000011728">
    <property type="component" value="Chromosome"/>
</dbReference>
<dbReference type="OrthoDB" id="1929952at2"/>
<dbReference type="RefSeq" id="WP_015392752.1">
    <property type="nucleotide sequence ID" value="NC_020291.1"/>
</dbReference>
<organism evidence="1 2">
    <name type="scientific">Clostridium saccharoperbutylacetonicum N1-4(HMT)</name>
    <dbReference type="NCBI Taxonomy" id="931276"/>
    <lineage>
        <taxon>Bacteria</taxon>
        <taxon>Bacillati</taxon>
        <taxon>Bacillota</taxon>
        <taxon>Clostridia</taxon>
        <taxon>Eubacteriales</taxon>
        <taxon>Clostridiaceae</taxon>
        <taxon>Clostridium</taxon>
    </lineage>
</organism>
<dbReference type="AlphaFoldDB" id="M1MJD3"/>
<sequence length="135" mass="15909">MEYISAKEFLKQPKEVQKVFIDWWKCDTGDLFTFDGVDDRDLNILQTIGSENQATMTKANKDESRIPLFVEGQLRKFIEDRAGSKLAIIEFDYDHYNIVLRSNNKAYITEEYDLLQAHWKVALEIAKEKVQVWKE</sequence>
<evidence type="ECO:0000313" key="1">
    <source>
        <dbReference type="EMBL" id="AGF56433.1"/>
    </source>
</evidence>
<dbReference type="EMBL" id="CP004121">
    <property type="protein sequence ID" value="AGF56433.1"/>
    <property type="molecule type" value="Genomic_DNA"/>
</dbReference>
<evidence type="ECO:0000313" key="2">
    <source>
        <dbReference type="Proteomes" id="UP000011728"/>
    </source>
</evidence>
<dbReference type="eggNOG" id="ENOG5030UFU">
    <property type="taxonomic scope" value="Bacteria"/>
</dbReference>
<protein>
    <submittedName>
        <fullName evidence="1">Uncharacterized protein</fullName>
    </submittedName>
</protein>
<reference evidence="1 2" key="1">
    <citation type="submission" date="2013-02" db="EMBL/GenBank/DDBJ databases">
        <title>Genome sequence of Clostridium saccharoperbutylacetonicum N1-4(HMT).</title>
        <authorList>
            <person name="Poehlein A."/>
            <person name="Daniel R."/>
        </authorList>
    </citation>
    <scope>NUCLEOTIDE SEQUENCE [LARGE SCALE GENOMIC DNA]</scope>
    <source>
        <strain evidence="2">N1-4(HMT)</strain>
    </source>
</reference>
<gene>
    <name evidence="1" type="ORF">Cspa_c26680</name>
</gene>
<proteinExistence type="predicted"/>
<dbReference type="PATRIC" id="fig|931276.5.peg.2677"/>